<keyword evidence="5" id="KW-0732">Signal</keyword>
<dbReference type="InterPro" id="IPR037066">
    <property type="entry name" value="Plug_dom_sf"/>
</dbReference>
<comment type="subcellular location">
    <subcellularLocation>
        <location evidence="1">Cell outer membrane</location>
    </subcellularLocation>
</comment>
<feature type="chain" id="PRO_5023931591" evidence="5">
    <location>
        <begin position="21"/>
        <end position="822"/>
    </location>
</feature>
<evidence type="ECO:0000259" key="6">
    <source>
        <dbReference type="Pfam" id="PF07715"/>
    </source>
</evidence>
<comment type="caution">
    <text evidence="8">The sequence shown here is derived from an EMBL/GenBank/DDBJ whole genome shotgun (WGS) entry which is preliminary data.</text>
</comment>
<name>A0A5J5ID67_9BACT</name>
<keyword evidence="2" id="KW-0472">Membrane</keyword>
<dbReference type="InterPro" id="IPR012910">
    <property type="entry name" value="Plug_dom"/>
</dbReference>
<feature type="domain" description="TonB-dependent receptor plug" evidence="6">
    <location>
        <begin position="139"/>
        <end position="226"/>
    </location>
</feature>
<dbReference type="Gene3D" id="2.40.170.20">
    <property type="entry name" value="TonB-dependent receptor, beta-barrel domain"/>
    <property type="match status" value="1"/>
</dbReference>
<evidence type="ECO:0000259" key="7">
    <source>
        <dbReference type="Pfam" id="PF14905"/>
    </source>
</evidence>
<accession>A0A5J5ID67</accession>
<gene>
    <name evidence="8" type="ORF">FW778_17905</name>
</gene>
<keyword evidence="9" id="KW-1185">Reference proteome</keyword>
<dbReference type="SUPFAM" id="SSF56935">
    <property type="entry name" value="Porins"/>
    <property type="match status" value="1"/>
</dbReference>
<keyword evidence="3" id="KW-0998">Cell outer membrane</keyword>
<feature type="region of interest" description="Disordered" evidence="4">
    <location>
        <begin position="802"/>
        <end position="822"/>
    </location>
</feature>
<reference evidence="8 9" key="1">
    <citation type="submission" date="2019-09" db="EMBL/GenBank/DDBJ databases">
        <title>Draft genome sequence of Ginsengibacter sp. BR5-29.</title>
        <authorList>
            <person name="Im W.-T."/>
        </authorList>
    </citation>
    <scope>NUCLEOTIDE SEQUENCE [LARGE SCALE GENOMIC DNA]</scope>
    <source>
        <strain evidence="8 9">BR5-29</strain>
    </source>
</reference>
<dbReference type="Pfam" id="PF07715">
    <property type="entry name" value="Plug"/>
    <property type="match status" value="1"/>
</dbReference>
<evidence type="ECO:0000256" key="4">
    <source>
        <dbReference type="SAM" id="MobiDB-lite"/>
    </source>
</evidence>
<evidence type="ECO:0000256" key="2">
    <source>
        <dbReference type="ARBA" id="ARBA00023136"/>
    </source>
</evidence>
<proteinExistence type="predicted"/>
<evidence type="ECO:0000313" key="9">
    <source>
        <dbReference type="Proteomes" id="UP000326903"/>
    </source>
</evidence>
<evidence type="ECO:0000256" key="1">
    <source>
        <dbReference type="ARBA" id="ARBA00004442"/>
    </source>
</evidence>
<dbReference type="PANTHER" id="PTHR40980">
    <property type="entry name" value="PLUG DOMAIN-CONTAINING PROTEIN"/>
    <property type="match status" value="1"/>
</dbReference>
<organism evidence="8 9">
    <name type="scientific">Ginsengibacter hankyongi</name>
    <dbReference type="NCBI Taxonomy" id="2607284"/>
    <lineage>
        <taxon>Bacteria</taxon>
        <taxon>Pseudomonadati</taxon>
        <taxon>Bacteroidota</taxon>
        <taxon>Chitinophagia</taxon>
        <taxon>Chitinophagales</taxon>
        <taxon>Chitinophagaceae</taxon>
        <taxon>Ginsengibacter</taxon>
    </lineage>
</organism>
<protein>
    <submittedName>
        <fullName evidence="8">Outer membrane beta-barrel protein</fullName>
    </submittedName>
</protein>
<dbReference type="Proteomes" id="UP000326903">
    <property type="component" value="Unassembled WGS sequence"/>
</dbReference>
<dbReference type="InterPro" id="IPR041700">
    <property type="entry name" value="OMP_b-brl_3"/>
</dbReference>
<dbReference type="Gene3D" id="2.170.130.10">
    <property type="entry name" value="TonB-dependent receptor, plug domain"/>
    <property type="match status" value="1"/>
</dbReference>
<dbReference type="PANTHER" id="PTHR40980:SF4">
    <property type="entry name" value="TONB-DEPENDENT RECEPTOR-LIKE BETA-BARREL DOMAIN-CONTAINING PROTEIN"/>
    <property type="match status" value="1"/>
</dbReference>
<evidence type="ECO:0000256" key="3">
    <source>
        <dbReference type="ARBA" id="ARBA00023237"/>
    </source>
</evidence>
<dbReference type="SUPFAM" id="SSF49478">
    <property type="entry name" value="Cna protein B-type domain"/>
    <property type="match status" value="1"/>
</dbReference>
<evidence type="ECO:0000256" key="5">
    <source>
        <dbReference type="SAM" id="SignalP"/>
    </source>
</evidence>
<evidence type="ECO:0000313" key="8">
    <source>
        <dbReference type="EMBL" id="KAA9037300.1"/>
    </source>
</evidence>
<dbReference type="AlphaFoldDB" id="A0A5J5ID67"/>
<feature type="signal peptide" evidence="5">
    <location>
        <begin position="1"/>
        <end position="20"/>
    </location>
</feature>
<sequence>MTRLTLLTVSFLFFSKLLTAQSLEGSISGNVIDGGNQKIIDAATISLFKAKDSSLVKINLADKAGNFLFEHIPSGKYYLLATSTGHIQTYSPMLDVAGNSTVNAGTLKLTDNAKTLAAVNINAPIKKPFIERKIDRTIINVDAAITNAGTTALEVLEKSPGVTVDKDGNVSLKGKQGVMIMMDGRPSYLSGQELANVLKNMPSSAIDQIEIMTNPSAKYDAAGNSGIINIKTKKNKLKGMNGSVSVGVIQGRYTKSNNSVNLNYRTGKINLFGNYNYSYWNGYNDLYILRKFRNSVTKNLETIFDQKSFMRYSGQYQNLKVGMDFYANKKTIAGVVFSGFVNPSCHPGVNTTLLKNADNITDSIVVANNSDKGKSNNFSANFNLRHSFDTTGKEFSVDVDYLTYYQTKDQLLINQYLNPDYSTRRAQNELKGTLPATINIYSAKTDFTFPLKKTGKIETGLKSSYVTTDNNALYQNNTAAGYVTDEGKTNHFIYKENINAAYFNYSRQIKKFGLQAGLRAENTNAQGHQVGDTTRADSSFTKNYINLFPTVYISYEANKKNTFSINYGRRIDRPAYQDLNPFYYFLDEYTYEVGNTFLQPQFTDNIELSHTYGGFLTTTINYSNTKNVFTDVLKQITSERKTFQTKENIAIRTNYGLAVSAYFPVTKFLTTNIYTNVIHDSYKGALDGGYLHANGTTFFGNMSNQLKFKKGWSAELSGFYRSKGIEGQIIMNPMWRIDAGLQKQVLKDKGSLKLSVRDIFSSQNFSGYVNYQDIDVYIKNRHDNTNASLTFSYRFGKSLQNQQGRKIGGASDEQSRVKTGGN</sequence>
<dbReference type="GO" id="GO:0009279">
    <property type="term" value="C:cell outer membrane"/>
    <property type="evidence" value="ECO:0007669"/>
    <property type="project" value="UniProtKB-SubCell"/>
</dbReference>
<dbReference type="RefSeq" id="WP_150416228.1">
    <property type="nucleotide sequence ID" value="NZ_VYQF01000006.1"/>
</dbReference>
<dbReference type="Pfam" id="PF14905">
    <property type="entry name" value="OMP_b-brl_3"/>
    <property type="match status" value="1"/>
</dbReference>
<feature type="domain" description="Outer membrane protein beta-barrel" evidence="7">
    <location>
        <begin position="386"/>
        <end position="793"/>
    </location>
</feature>
<dbReference type="InterPro" id="IPR036942">
    <property type="entry name" value="Beta-barrel_TonB_sf"/>
</dbReference>
<dbReference type="EMBL" id="VYQF01000006">
    <property type="protein sequence ID" value="KAA9037300.1"/>
    <property type="molecule type" value="Genomic_DNA"/>
</dbReference>